<evidence type="ECO:0000256" key="2">
    <source>
        <dbReference type="SAM" id="MobiDB-lite"/>
    </source>
</evidence>
<feature type="region of interest" description="Disordered" evidence="2">
    <location>
        <begin position="200"/>
        <end position="224"/>
    </location>
</feature>
<dbReference type="AlphaFoldDB" id="A0A1I5APQ4"/>
<keyword evidence="3" id="KW-0812">Transmembrane</keyword>
<feature type="transmembrane region" description="Helical" evidence="3">
    <location>
        <begin position="59"/>
        <end position="81"/>
    </location>
</feature>
<keyword evidence="1" id="KW-0175">Coiled coil</keyword>
<name>A0A1I5APQ4_9FLAO</name>
<sequence length="364" mass="42310">MQDFSFRKHINVKFLTFLYKKCKWFSFCYKKILSPKFNKTMTEYKDLEPSKNSKHNKDFVKNITIAALAILLLFAVGYIVYQKETNNKNSSQMQGNINDLERSREILKQELRIVRADFEDAKTRVVKKDSSLSYQDRLILDKQKEIQSILNKEGITSDELQRAKRLIVSLQTDIKQYKKEIDRLKEENVKLTNKNTVLTSENSNLSEQKKNVESNLSEEKENRQNLIKETNSTLSISNYKITGLRVKSSGKEVETTRARRIDKVRVSFDLDKNLNAESENKELFVTIFKPNGEIGKFKGANSGQTNLRSGATIEYSDRVNVNYNNMSGSRVSFDWVDYDFPKGEYRIDIYQNGYKVGQNVITLK</sequence>
<evidence type="ECO:0000313" key="5">
    <source>
        <dbReference type="Proteomes" id="UP000199149"/>
    </source>
</evidence>
<dbReference type="STRING" id="684065.SAMN05421738_11811"/>
<keyword evidence="3" id="KW-0472">Membrane</keyword>
<evidence type="ECO:0000313" key="4">
    <source>
        <dbReference type="EMBL" id="SFN64360.1"/>
    </source>
</evidence>
<evidence type="ECO:0000256" key="1">
    <source>
        <dbReference type="SAM" id="Coils"/>
    </source>
</evidence>
<keyword evidence="3" id="KW-1133">Transmembrane helix</keyword>
<accession>A0A1I5APQ4</accession>
<proteinExistence type="predicted"/>
<protein>
    <submittedName>
        <fullName evidence="4">Uncharacterized protein</fullName>
    </submittedName>
</protein>
<gene>
    <name evidence="4" type="ORF">SAMN05421738_11811</name>
</gene>
<keyword evidence="5" id="KW-1185">Reference proteome</keyword>
<evidence type="ECO:0000256" key="3">
    <source>
        <dbReference type="SAM" id="Phobius"/>
    </source>
</evidence>
<feature type="coiled-coil region" evidence="1">
    <location>
        <begin position="90"/>
        <end position="124"/>
    </location>
</feature>
<organism evidence="4 5">
    <name type="scientific">Algoriella xinjiangensis</name>
    <dbReference type="NCBI Taxonomy" id="684065"/>
    <lineage>
        <taxon>Bacteria</taxon>
        <taxon>Pseudomonadati</taxon>
        <taxon>Bacteroidota</taxon>
        <taxon>Flavobacteriia</taxon>
        <taxon>Flavobacteriales</taxon>
        <taxon>Weeksellaceae</taxon>
        <taxon>Algoriella</taxon>
    </lineage>
</organism>
<feature type="compositionally biased region" description="Basic and acidic residues" evidence="2">
    <location>
        <begin position="207"/>
        <end position="223"/>
    </location>
</feature>
<dbReference type="EMBL" id="FOUZ01000018">
    <property type="protein sequence ID" value="SFN64360.1"/>
    <property type="molecule type" value="Genomic_DNA"/>
</dbReference>
<dbReference type="Proteomes" id="UP000199149">
    <property type="component" value="Unassembled WGS sequence"/>
</dbReference>
<reference evidence="5" key="1">
    <citation type="submission" date="2016-10" db="EMBL/GenBank/DDBJ databases">
        <authorList>
            <person name="Varghese N."/>
            <person name="Submissions S."/>
        </authorList>
    </citation>
    <scope>NUCLEOTIDE SEQUENCE [LARGE SCALE GENOMIC DNA]</scope>
    <source>
        <strain evidence="5">XJ109</strain>
    </source>
</reference>